<dbReference type="PANTHER" id="PTHR13234:SF27">
    <property type="entry name" value="GAMMA INTERFERON INDUCIBLE LYSOSOMAL THIOL REDUCTASE"/>
    <property type="match status" value="1"/>
</dbReference>
<dbReference type="InterPro" id="IPR004911">
    <property type="entry name" value="Interferon-induced_GILT"/>
</dbReference>
<sequence>MASCESVFRISITWLLFFFFYFFLFISSSYVAAAASYSNFNGNKVSSAPDPQNVNLSIYYETVSPNCSKFIVKNLESVFNNGLISIISLRLVPITAILE</sequence>
<keyword evidence="2" id="KW-0325">Glycoprotein</keyword>
<organism evidence="3 4">
    <name type="scientific">Acer saccharum</name>
    <name type="common">Sugar maple</name>
    <dbReference type="NCBI Taxonomy" id="4024"/>
    <lineage>
        <taxon>Eukaryota</taxon>
        <taxon>Viridiplantae</taxon>
        <taxon>Streptophyta</taxon>
        <taxon>Embryophyta</taxon>
        <taxon>Tracheophyta</taxon>
        <taxon>Spermatophyta</taxon>
        <taxon>Magnoliopsida</taxon>
        <taxon>eudicotyledons</taxon>
        <taxon>Gunneridae</taxon>
        <taxon>Pentapetalae</taxon>
        <taxon>rosids</taxon>
        <taxon>malvids</taxon>
        <taxon>Sapindales</taxon>
        <taxon>Sapindaceae</taxon>
        <taxon>Hippocastanoideae</taxon>
        <taxon>Acereae</taxon>
        <taxon>Acer</taxon>
    </lineage>
</organism>
<evidence type="ECO:0000313" key="4">
    <source>
        <dbReference type="Proteomes" id="UP001168877"/>
    </source>
</evidence>
<evidence type="ECO:0000256" key="1">
    <source>
        <dbReference type="ARBA" id="ARBA00005679"/>
    </source>
</evidence>
<dbReference type="PANTHER" id="PTHR13234">
    <property type="entry name" value="GAMMA-INTERFERON INDUCIBLE LYSOSOMAL THIOL REDUCTASE GILT"/>
    <property type="match status" value="1"/>
</dbReference>
<reference evidence="3" key="1">
    <citation type="journal article" date="2022" name="Plant J.">
        <title>Strategies of tolerance reflected in two North American maple genomes.</title>
        <authorList>
            <person name="McEvoy S.L."/>
            <person name="Sezen U.U."/>
            <person name="Trouern-Trend A."/>
            <person name="McMahon S.M."/>
            <person name="Schaberg P.G."/>
            <person name="Yang J."/>
            <person name="Wegrzyn J.L."/>
            <person name="Swenson N.G."/>
        </authorList>
    </citation>
    <scope>NUCLEOTIDE SEQUENCE</scope>
    <source>
        <strain evidence="3">NS2018</strain>
    </source>
</reference>
<comment type="similarity">
    <text evidence="1">Belongs to the GILT family.</text>
</comment>
<keyword evidence="4" id="KW-1185">Reference proteome</keyword>
<accession>A0AA39VMR1</accession>
<gene>
    <name evidence="3" type="ORF">LWI29_017662</name>
</gene>
<proteinExistence type="inferred from homology"/>
<evidence type="ECO:0000313" key="3">
    <source>
        <dbReference type="EMBL" id="KAK0584726.1"/>
    </source>
</evidence>
<dbReference type="Proteomes" id="UP001168877">
    <property type="component" value="Unassembled WGS sequence"/>
</dbReference>
<dbReference type="EMBL" id="JAUESC010000383">
    <property type="protein sequence ID" value="KAK0584726.1"/>
    <property type="molecule type" value="Genomic_DNA"/>
</dbReference>
<name>A0AA39VMR1_ACESA</name>
<evidence type="ECO:0000256" key="2">
    <source>
        <dbReference type="ARBA" id="ARBA00023180"/>
    </source>
</evidence>
<protein>
    <submittedName>
        <fullName evidence="3">Uncharacterized protein</fullName>
    </submittedName>
</protein>
<reference evidence="3" key="2">
    <citation type="submission" date="2023-06" db="EMBL/GenBank/DDBJ databases">
        <authorList>
            <person name="Swenson N.G."/>
            <person name="Wegrzyn J.L."/>
            <person name="Mcevoy S.L."/>
        </authorList>
    </citation>
    <scope>NUCLEOTIDE SEQUENCE</scope>
    <source>
        <strain evidence="3">NS2018</strain>
        <tissue evidence="3">Leaf</tissue>
    </source>
</reference>
<dbReference type="AlphaFoldDB" id="A0AA39VMR1"/>
<dbReference type="Pfam" id="PF03227">
    <property type="entry name" value="GILT"/>
    <property type="match status" value="1"/>
</dbReference>
<dbReference type="GO" id="GO:0016671">
    <property type="term" value="F:oxidoreductase activity, acting on a sulfur group of donors, disulfide as acceptor"/>
    <property type="evidence" value="ECO:0007669"/>
    <property type="project" value="InterPro"/>
</dbReference>
<comment type="caution">
    <text evidence="3">The sequence shown here is derived from an EMBL/GenBank/DDBJ whole genome shotgun (WGS) entry which is preliminary data.</text>
</comment>